<reference evidence="1 2" key="1">
    <citation type="submission" date="2019-05" db="EMBL/GenBank/DDBJ databases">
        <title>Pseudomonas sp. SC006 isolated from lettuce that can produce HBGAs.</title>
        <authorList>
            <person name="Wang D."/>
            <person name="Liao N."/>
            <person name="Liu D."/>
            <person name="Zhang Z."/>
            <person name="Zou S."/>
        </authorList>
    </citation>
    <scope>NUCLEOTIDE SEQUENCE [LARGE SCALE GENOMIC DNA]</scope>
    <source>
        <strain evidence="1 2">SC006</strain>
    </source>
</reference>
<gene>
    <name evidence="1" type="ORF">FEM01_10115</name>
</gene>
<proteinExistence type="predicted"/>
<comment type="caution">
    <text evidence="1">The sequence shown here is derived from an EMBL/GenBank/DDBJ whole genome shotgun (WGS) entry which is preliminary data.</text>
</comment>
<dbReference type="EMBL" id="VAUO01000003">
    <property type="protein sequence ID" value="TLP61836.1"/>
    <property type="molecule type" value="Genomic_DNA"/>
</dbReference>
<dbReference type="Proteomes" id="UP000309819">
    <property type="component" value="Unassembled WGS sequence"/>
</dbReference>
<dbReference type="NCBIfam" id="TIGR03696">
    <property type="entry name" value="Rhs_assc_core"/>
    <property type="match status" value="1"/>
</dbReference>
<evidence type="ECO:0000313" key="2">
    <source>
        <dbReference type="Proteomes" id="UP000309819"/>
    </source>
</evidence>
<sequence>MKRQATTTQFFYQNGKLATVNQGGQKRAIFRSADMPLAELSTGERQETGLLEVDQNGSVLKVSGDADDEERHVYSAYGHDPSLPSQRTMAGFNGEHIEAVAAGYLLGNGYRLFNPALMRFHSADSLSPFGIGGLNAYSYCQGDPINFKDPSGHTLQRLLISLGLRKRRAGVAELIKSTSNISKHLVNRDYNLPSYKAALREFGYDGVPSPKYTTLPTQGQSVITEPMFEGIPINISSGAVSSKIRAVDRRLENLRSELEGLKPEQPGSAQLAGTHIKEIEALETMERMLIIRSERLNLNR</sequence>
<organism evidence="1 2">
    <name type="scientific">Pseudomonas mosselii</name>
    <dbReference type="NCBI Taxonomy" id="78327"/>
    <lineage>
        <taxon>Bacteria</taxon>
        <taxon>Pseudomonadati</taxon>
        <taxon>Pseudomonadota</taxon>
        <taxon>Gammaproteobacteria</taxon>
        <taxon>Pseudomonadales</taxon>
        <taxon>Pseudomonadaceae</taxon>
        <taxon>Pseudomonas</taxon>
    </lineage>
</organism>
<evidence type="ECO:0000313" key="1">
    <source>
        <dbReference type="EMBL" id="TLP61836.1"/>
    </source>
</evidence>
<dbReference type="SUPFAM" id="SSF56399">
    <property type="entry name" value="ADP-ribosylation"/>
    <property type="match status" value="1"/>
</dbReference>
<accession>A0A5R8ZAF9</accession>
<dbReference type="Gene3D" id="2.180.10.10">
    <property type="entry name" value="RHS repeat-associated core"/>
    <property type="match status" value="1"/>
</dbReference>
<name>A0A5R8ZAF9_9PSED</name>
<dbReference type="OrthoDB" id="6845590at2"/>
<protein>
    <submittedName>
        <fullName evidence="1">RHS repeat-associated core domain-containing protein</fullName>
    </submittedName>
</protein>
<dbReference type="RefSeq" id="WP_138219298.1">
    <property type="nucleotide sequence ID" value="NZ_VAUO01000003.1"/>
</dbReference>
<dbReference type="AlphaFoldDB" id="A0A5R8ZAF9"/>
<dbReference type="InterPro" id="IPR022385">
    <property type="entry name" value="Rhs_assc_core"/>
</dbReference>
<keyword evidence="2" id="KW-1185">Reference proteome</keyword>